<dbReference type="InterPro" id="IPR001128">
    <property type="entry name" value="Cyt_P450"/>
</dbReference>
<dbReference type="InterPro" id="IPR017972">
    <property type="entry name" value="Cyt_P450_CS"/>
</dbReference>
<keyword evidence="9" id="KW-0503">Monooxygenase</keyword>
<comment type="pathway">
    <text evidence="2">Antibiotic biosynthesis.</text>
</comment>
<dbReference type="InterPro" id="IPR036396">
    <property type="entry name" value="Cyt_P450_sf"/>
</dbReference>
<evidence type="ECO:0000256" key="2">
    <source>
        <dbReference type="ARBA" id="ARBA00004792"/>
    </source>
</evidence>
<dbReference type="GO" id="GO:0016705">
    <property type="term" value="F:oxidoreductase activity, acting on paired donors, with incorporation or reduction of molecular oxygen"/>
    <property type="evidence" value="ECO:0007669"/>
    <property type="project" value="InterPro"/>
</dbReference>
<evidence type="ECO:0000256" key="9">
    <source>
        <dbReference type="RuleBase" id="RU000461"/>
    </source>
</evidence>
<evidence type="ECO:0000313" key="11">
    <source>
        <dbReference type="EMBL" id="KAK3950619.1"/>
    </source>
</evidence>
<feature type="binding site" description="axial binding residue" evidence="8">
    <location>
        <position position="495"/>
    </location>
    <ligand>
        <name>heme</name>
        <dbReference type="ChEBI" id="CHEBI:30413"/>
    </ligand>
    <ligandPart>
        <name>Fe</name>
        <dbReference type="ChEBI" id="CHEBI:18248"/>
    </ligandPart>
</feature>
<evidence type="ECO:0000256" key="10">
    <source>
        <dbReference type="SAM" id="MobiDB-lite"/>
    </source>
</evidence>
<sequence>MIFSNLPSYTWLGLGVFLLLLLHVATNYFNHGLNKYPGPFLASLTNWWRFFLVSGQKCQETHIKLHSQLGNVVRLGPNCLSFADPQAAKTIYSLKNNLNKSTFYPVQMQLHRGVPLPSLFGTLDNTYHSRLRRLATPAFAMSNLVTHYEPRVDNAIRTFLSQTAKLYASTCASESGDAKTTCNWVRWLQFFAFDVIAEITYSKRLGFIDREEDVDGIIESLDKAFDYSAVVGQMPWLDRWVGKQNPIKRMLSRWGVWQSTSAPARFARERMVERLEEVERKRSMGDNNKTKKEEGGGRAEGDDLMGMFLQAQRDDQQQGSGFMTDTVVLTMATTMVLAGSDTTAASLAAVFYYLLRNEACYRRLVREIDDAVAEGVISLETNHGVVSWVDAQKLPYLDACIKEAFRLHPAVGMHLERMTPPGGMEICGEFVPGGTIVGCNAWVVHRSLEVFGEHVDEYRPERWLVDENLDQETEKQRVSEMNATLLHFGGGIRGCIGRNIALLEMYKFVPSFLRRFDIQPTTGKEWPLKNMWFIKPVKLDVRITARAT</sequence>
<keyword evidence="5 8" id="KW-0479">Metal-binding</keyword>
<accession>A0AAN6NR91</accession>
<dbReference type="SUPFAM" id="SSF48264">
    <property type="entry name" value="Cytochrome P450"/>
    <property type="match status" value="1"/>
</dbReference>
<reference evidence="11" key="2">
    <citation type="submission" date="2023-06" db="EMBL/GenBank/DDBJ databases">
        <authorList>
            <consortium name="Lawrence Berkeley National Laboratory"/>
            <person name="Mondo S.J."/>
            <person name="Hensen N."/>
            <person name="Bonometti L."/>
            <person name="Westerberg I."/>
            <person name="Brannstrom I.O."/>
            <person name="Guillou S."/>
            <person name="Cros-Aarteil S."/>
            <person name="Calhoun S."/>
            <person name="Haridas S."/>
            <person name="Kuo A."/>
            <person name="Pangilinan J."/>
            <person name="Riley R."/>
            <person name="Labutti K."/>
            <person name="Andreopoulos B."/>
            <person name="Lipzen A."/>
            <person name="Chen C."/>
            <person name="Yanf M."/>
            <person name="Daum C."/>
            <person name="Ng V."/>
            <person name="Clum A."/>
            <person name="Steindorff A."/>
            <person name="Ohm R."/>
            <person name="Martin F."/>
            <person name="Silar P."/>
            <person name="Natvig D."/>
            <person name="Lalanne C."/>
            <person name="Gautier V."/>
            <person name="Ament-Velasquez S.L."/>
            <person name="Kruys A."/>
            <person name="Hutchinson M.I."/>
            <person name="Powell A.J."/>
            <person name="Barry K."/>
            <person name="Miller A.N."/>
            <person name="Grigoriev I.V."/>
            <person name="Debuchy R."/>
            <person name="Gladieux P."/>
            <person name="Thoren M.H."/>
            <person name="Johannesson H."/>
        </authorList>
    </citation>
    <scope>NUCLEOTIDE SEQUENCE</scope>
    <source>
        <strain evidence="11">CBS 626.80</strain>
    </source>
</reference>
<dbReference type="PRINTS" id="PR00385">
    <property type="entry name" value="P450"/>
</dbReference>
<dbReference type="PANTHER" id="PTHR24305:SF232">
    <property type="entry name" value="P450, PUTATIVE (EUROFUNG)-RELATED"/>
    <property type="match status" value="1"/>
</dbReference>
<protein>
    <submittedName>
        <fullName evidence="11">Cytochrome P450</fullName>
    </submittedName>
</protein>
<evidence type="ECO:0000256" key="5">
    <source>
        <dbReference type="ARBA" id="ARBA00022723"/>
    </source>
</evidence>
<dbReference type="GO" id="GO:0004497">
    <property type="term" value="F:monooxygenase activity"/>
    <property type="evidence" value="ECO:0007669"/>
    <property type="project" value="UniProtKB-KW"/>
</dbReference>
<dbReference type="InterPro" id="IPR050121">
    <property type="entry name" value="Cytochrome_P450_monoxygenase"/>
</dbReference>
<evidence type="ECO:0000256" key="1">
    <source>
        <dbReference type="ARBA" id="ARBA00001971"/>
    </source>
</evidence>
<name>A0AAN6NR91_9PEZI</name>
<evidence type="ECO:0000256" key="7">
    <source>
        <dbReference type="ARBA" id="ARBA00023194"/>
    </source>
</evidence>
<evidence type="ECO:0000256" key="3">
    <source>
        <dbReference type="ARBA" id="ARBA00010617"/>
    </source>
</evidence>
<dbReference type="AlphaFoldDB" id="A0AAN6NR91"/>
<comment type="caution">
    <text evidence="11">The sequence shown here is derived from an EMBL/GenBank/DDBJ whole genome shotgun (WGS) entry which is preliminary data.</text>
</comment>
<dbReference type="GO" id="GO:0017000">
    <property type="term" value="P:antibiotic biosynthetic process"/>
    <property type="evidence" value="ECO:0007669"/>
    <property type="project" value="UniProtKB-KW"/>
</dbReference>
<dbReference type="CDD" id="cd11060">
    <property type="entry name" value="CYP57A1-like"/>
    <property type="match status" value="1"/>
</dbReference>
<comment type="similarity">
    <text evidence="3 9">Belongs to the cytochrome P450 family.</text>
</comment>
<feature type="region of interest" description="Disordered" evidence="10">
    <location>
        <begin position="278"/>
        <end position="299"/>
    </location>
</feature>
<keyword evidence="7" id="KW-0045">Antibiotic biosynthesis</keyword>
<proteinExistence type="inferred from homology"/>
<reference evidence="11" key="1">
    <citation type="journal article" date="2023" name="Mol. Phylogenet. Evol.">
        <title>Genome-scale phylogeny and comparative genomics of the fungal order Sordariales.</title>
        <authorList>
            <person name="Hensen N."/>
            <person name="Bonometti L."/>
            <person name="Westerberg I."/>
            <person name="Brannstrom I.O."/>
            <person name="Guillou S."/>
            <person name="Cros-Aarteil S."/>
            <person name="Calhoun S."/>
            <person name="Haridas S."/>
            <person name="Kuo A."/>
            <person name="Mondo S."/>
            <person name="Pangilinan J."/>
            <person name="Riley R."/>
            <person name="LaButti K."/>
            <person name="Andreopoulos B."/>
            <person name="Lipzen A."/>
            <person name="Chen C."/>
            <person name="Yan M."/>
            <person name="Daum C."/>
            <person name="Ng V."/>
            <person name="Clum A."/>
            <person name="Steindorff A."/>
            <person name="Ohm R.A."/>
            <person name="Martin F."/>
            <person name="Silar P."/>
            <person name="Natvig D.O."/>
            <person name="Lalanne C."/>
            <person name="Gautier V."/>
            <person name="Ament-Velasquez S.L."/>
            <person name="Kruys A."/>
            <person name="Hutchinson M.I."/>
            <person name="Powell A.J."/>
            <person name="Barry K."/>
            <person name="Miller A.N."/>
            <person name="Grigoriev I.V."/>
            <person name="Debuchy R."/>
            <person name="Gladieux P."/>
            <person name="Hiltunen Thoren M."/>
            <person name="Johannesson H."/>
        </authorList>
    </citation>
    <scope>NUCLEOTIDE SEQUENCE</scope>
    <source>
        <strain evidence="11">CBS 626.80</strain>
    </source>
</reference>
<evidence type="ECO:0000256" key="4">
    <source>
        <dbReference type="ARBA" id="ARBA00022617"/>
    </source>
</evidence>
<keyword evidence="4 8" id="KW-0349">Heme</keyword>
<dbReference type="PANTHER" id="PTHR24305">
    <property type="entry name" value="CYTOCHROME P450"/>
    <property type="match status" value="1"/>
</dbReference>
<dbReference type="PROSITE" id="PS00086">
    <property type="entry name" value="CYTOCHROME_P450"/>
    <property type="match status" value="1"/>
</dbReference>
<gene>
    <name evidence="11" type="ORF">QBC32DRAFT_264209</name>
</gene>
<comment type="cofactor">
    <cofactor evidence="1 8">
        <name>heme</name>
        <dbReference type="ChEBI" id="CHEBI:30413"/>
    </cofactor>
</comment>
<dbReference type="PRINTS" id="PR00463">
    <property type="entry name" value="EP450I"/>
</dbReference>
<dbReference type="Proteomes" id="UP001303222">
    <property type="component" value="Unassembled WGS sequence"/>
</dbReference>
<dbReference type="FunFam" id="1.10.630.10:FF:000050">
    <property type="entry name" value="Cytochrome P450 monooxygenase"/>
    <property type="match status" value="1"/>
</dbReference>
<evidence type="ECO:0000256" key="8">
    <source>
        <dbReference type="PIRSR" id="PIRSR602401-1"/>
    </source>
</evidence>
<dbReference type="GO" id="GO:0020037">
    <property type="term" value="F:heme binding"/>
    <property type="evidence" value="ECO:0007669"/>
    <property type="project" value="InterPro"/>
</dbReference>
<keyword evidence="12" id="KW-1185">Reference proteome</keyword>
<evidence type="ECO:0000256" key="6">
    <source>
        <dbReference type="ARBA" id="ARBA00023004"/>
    </source>
</evidence>
<evidence type="ECO:0000313" key="12">
    <source>
        <dbReference type="Proteomes" id="UP001303222"/>
    </source>
</evidence>
<keyword evidence="9" id="KW-0560">Oxidoreductase</keyword>
<dbReference type="GO" id="GO:0005506">
    <property type="term" value="F:iron ion binding"/>
    <property type="evidence" value="ECO:0007669"/>
    <property type="project" value="InterPro"/>
</dbReference>
<dbReference type="Gene3D" id="1.10.630.10">
    <property type="entry name" value="Cytochrome P450"/>
    <property type="match status" value="1"/>
</dbReference>
<dbReference type="EMBL" id="MU859171">
    <property type="protein sequence ID" value="KAK3950619.1"/>
    <property type="molecule type" value="Genomic_DNA"/>
</dbReference>
<keyword evidence="6 8" id="KW-0408">Iron</keyword>
<dbReference type="Pfam" id="PF00067">
    <property type="entry name" value="p450"/>
    <property type="match status" value="1"/>
</dbReference>
<dbReference type="InterPro" id="IPR002401">
    <property type="entry name" value="Cyt_P450_E_grp-I"/>
</dbReference>
<organism evidence="11 12">
    <name type="scientific">Pseudoneurospora amorphoporcata</name>
    <dbReference type="NCBI Taxonomy" id="241081"/>
    <lineage>
        <taxon>Eukaryota</taxon>
        <taxon>Fungi</taxon>
        <taxon>Dikarya</taxon>
        <taxon>Ascomycota</taxon>
        <taxon>Pezizomycotina</taxon>
        <taxon>Sordariomycetes</taxon>
        <taxon>Sordariomycetidae</taxon>
        <taxon>Sordariales</taxon>
        <taxon>Sordariaceae</taxon>
        <taxon>Pseudoneurospora</taxon>
    </lineage>
</organism>